<evidence type="ECO:0000313" key="1">
    <source>
        <dbReference type="EMBL" id="PNR54418.1"/>
    </source>
</evidence>
<dbReference type="Gramene" id="Pp3c5_24140V3.1">
    <property type="protein sequence ID" value="Pp3c5_24140V3.1"/>
    <property type="gene ID" value="Pp3c5_24140"/>
</dbReference>
<dbReference type="InParanoid" id="A0A2K1KKW1"/>
<name>A0A2K1KKW1_PHYPA</name>
<reference evidence="1 3" key="1">
    <citation type="journal article" date="2008" name="Science">
        <title>The Physcomitrella genome reveals evolutionary insights into the conquest of land by plants.</title>
        <authorList>
            <person name="Rensing S."/>
            <person name="Lang D."/>
            <person name="Zimmer A."/>
            <person name="Terry A."/>
            <person name="Salamov A."/>
            <person name="Shapiro H."/>
            <person name="Nishiyama T."/>
            <person name="Perroud P.-F."/>
            <person name="Lindquist E."/>
            <person name="Kamisugi Y."/>
            <person name="Tanahashi T."/>
            <person name="Sakakibara K."/>
            <person name="Fujita T."/>
            <person name="Oishi K."/>
            <person name="Shin-I T."/>
            <person name="Kuroki Y."/>
            <person name="Toyoda A."/>
            <person name="Suzuki Y."/>
            <person name="Hashimoto A."/>
            <person name="Yamaguchi K."/>
            <person name="Sugano A."/>
            <person name="Kohara Y."/>
            <person name="Fujiyama A."/>
            <person name="Anterola A."/>
            <person name="Aoki S."/>
            <person name="Ashton N."/>
            <person name="Barbazuk W.B."/>
            <person name="Barker E."/>
            <person name="Bennetzen J."/>
            <person name="Bezanilla M."/>
            <person name="Blankenship R."/>
            <person name="Cho S.H."/>
            <person name="Dutcher S."/>
            <person name="Estelle M."/>
            <person name="Fawcett J.A."/>
            <person name="Gundlach H."/>
            <person name="Hanada K."/>
            <person name="Heyl A."/>
            <person name="Hicks K.A."/>
            <person name="Hugh J."/>
            <person name="Lohr M."/>
            <person name="Mayer K."/>
            <person name="Melkozernov A."/>
            <person name="Murata T."/>
            <person name="Nelson D."/>
            <person name="Pils B."/>
            <person name="Prigge M."/>
            <person name="Reiss B."/>
            <person name="Renner T."/>
            <person name="Rombauts S."/>
            <person name="Rushton P."/>
            <person name="Sanderfoot A."/>
            <person name="Schween G."/>
            <person name="Shiu S.-H."/>
            <person name="Stueber K."/>
            <person name="Theodoulou F.L."/>
            <person name="Tu H."/>
            <person name="Van de Peer Y."/>
            <person name="Verrier P.J."/>
            <person name="Waters E."/>
            <person name="Wood A."/>
            <person name="Yang L."/>
            <person name="Cove D."/>
            <person name="Cuming A."/>
            <person name="Hasebe M."/>
            <person name="Lucas S."/>
            <person name="Mishler D.B."/>
            <person name="Reski R."/>
            <person name="Grigoriev I."/>
            <person name="Quatrano R.S."/>
            <person name="Boore J.L."/>
        </authorList>
    </citation>
    <scope>NUCLEOTIDE SEQUENCE [LARGE SCALE GENOMIC DNA]</scope>
    <source>
        <strain evidence="2 3">cv. Gransden 2004</strain>
    </source>
</reference>
<accession>A0A2K1KKW1</accession>
<dbReference type="EnsemblPlants" id="Pp3c5_24140V3.2">
    <property type="protein sequence ID" value="Pp3c5_24140V3.2"/>
    <property type="gene ID" value="Pp3c5_24140"/>
</dbReference>
<evidence type="ECO:0000313" key="2">
    <source>
        <dbReference type="EnsemblPlants" id="Pp3c5_24140V3.1"/>
    </source>
</evidence>
<reference evidence="2" key="3">
    <citation type="submission" date="2020-12" db="UniProtKB">
        <authorList>
            <consortium name="EnsemblPlants"/>
        </authorList>
    </citation>
    <scope>IDENTIFICATION</scope>
</reference>
<dbReference type="AlphaFoldDB" id="A0A2K1KKW1"/>
<dbReference type="EMBL" id="ABEU02000005">
    <property type="protein sequence ID" value="PNR54418.1"/>
    <property type="molecule type" value="Genomic_DNA"/>
</dbReference>
<reference evidence="1 3" key="2">
    <citation type="journal article" date="2018" name="Plant J.">
        <title>The Physcomitrella patens chromosome-scale assembly reveals moss genome structure and evolution.</title>
        <authorList>
            <person name="Lang D."/>
            <person name="Ullrich K.K."/>
            <person name="Murat F."/>
            <person name="Fuchs J."/>
            <person name="Jenkins J."/>
            <person name="Haas F.B."/>
            <person name="Piednoel M."/>
            <person name="Gundlach H."/>
            <person name="Van Bel M."/>
            <person name="Meyberg R."/>
            <person name="Vives C."/>
            <person name="Morata J."/>
            <person name="Symeonidi A."/>
            <person name="Hiss M."/>
            <person name="Muchero W."/>
            <person name="Kamisugi Y."/>
            <person name="Saleh O."/>
            <person name="Blanc G."/>
            <person name="Decker E.L."/>
            <person name="van Gessel N."/>
            <person name="Grimwood J."/>
            <person name="Hayes R.D."/>
            <person name="Graham S.W."/>
            <person name="Gunter L.E."/>
            <person name="McDaniel S.F."/>
            <person name="Hoernstein S.N.W."/>
            <person name="Larsson A."/>
            <person name="Li F.W."/>
            <person name="Perroud P.F."/>
            <person name="Phillips J."/>
            <person name="Ranjan P."/>
            <person name="Rokshar D.S."/>
            <person name="Rothfels C.J."/>
            <person name="Schneider L."/>
            <person name="Shu S."/>
            <person name="Stevenson D.W."/>
            <person name="Thummler F."/>
            <person name="Tillich M."/>
            <person name="Villarreal Aguilar J.C."/>
            <person name="Widiez T."/>
            <person name="Wong G.K."/>
            <person name="Wymore A."/>
            <person name="Zhang Y."/>
            <person name="Zimmer A.D."/>
            <person name="Quatrano R.S."/>
            <person name="Mayer K.F.X."/>
            <person name="Goodstein D."/>
            <person name="Casacuberta J.M."/>
            <person name="Vandepoele K."/>
            <person name="Reski R."/>
            <person name="Cuming A.C."/>
            <person name="Tuskan G.A."/>
            <person name="Maumus F."/>
            <person name="Salse J."/>
            <person name="Schmutz J."/>
            <person name="Rensing S.A."/>
        </authorList>
    </citation>
    <scope>NUCLEOTIDE SEQUENCE [LARGE SCALE GENOMIC DNA]</scope>
    <source>
        <strain evidence="2 3">cv. Gransden 2004</strain>
    </source>
</reference>
<gene>
    <name evidence="1" type="ORF">PHYPA_008095</name>
</gene>
<proteinExistence type="predicted"/>
<evidence type="ECO:0000313" key="3">
    <source>
        <dbReference type="Proteomes" id="UP000006727"/>
    </source>
</evidence>
<keyword evidence="3" id="KW-1185">Reference proteome</keyword>
<dbReference type="Gramene" id="Pp3c5_24140V3.2">
    <property type="protein sequence ID" value="Pp3c5_24140V3.2"/>
    <property type="gene ID" value="Pp3c5_24140"/>
</dbReference>
<organism evidence="1">
    <name type="scientific">Physcomitrium patens</name>
    <name type="common">Spreading-leaved earth moss</name>
    <name type="synonym">Physcomitrella patens</name>
    <dbReference type="NCBI Taxonomy" id="3218"/>
    <lineage>
        <taxon>Eukaryota</taxon>
        <taxon>Viridiplantae</taxon>
        <taxon>Streptophyta</taxon>
        <taxon>Embryophyta</taxon>
        <taxon>Bryophyta</taxon>
        <taxon>Bryophytina</taxon>
        <taxon>Bryopsida</taxon>
        <taxon>Funariidae</taxon>
        <taxon>Funariales</taxon>
        <taxon>Funariaceae</taxon>
        <taxon>Physcomitrium</taxon>
    </lineage>
</organism>
<dbReference type="Proteomes" id="UP000006727">
    <property type="component" value="Chromosome 5"/>
</dbReference>
<sequence>MRQQGEAACSLPVGANLRREQNAERMRMRKVVAGFECLNVIRFDFYSNSEPRESFEPCKVDGKAFTSTFKMFTQEHEMSLSTNWWHHTRYFSSFAIKSSSSSTRVETFETTAGATQEHRISNVSASIKLSTFVSIGQPHGRLP</sequence>
<dbReference type="EnsemblPlants" id="Pp3c5_24140V3.1">
    <property type="protein sequence ID" value="Pp3c5_24140V3.1"/>
    <property type="gene ID" value="Pp3c5_24140"/>
</dbReference>
<protein>
    <submittedName>
        <fullName evidence="1 2">Uncharacterized protein</fullName>
    </submittedName>
</protein>